<gene>
    <name evidence="6" type="ORF">DMP06_04730</name>
</gene>
<dbReference type="GO" id="GO:0016787">
    <property type="term" value="F:hydrolase activity"/>
    <property type="evidence" value="ECO:0007669"/>
    <property type="project" value="UniProtKB-KW"/>
</dbReference>
<evidence type="ECO:0000313" key="6">
    <source>
        <dbReference type="EMBL" id="RNL40444.1"/>
    </source>
</evidence>
<protein>
    <submittedName>
        <fullName evidence="6">DNA-binding protein</fullName>
    </submittedName>
</protein>
<dbReference type="InterPro" id="IPR029060">
    <property type="entry name" value="PIN-like_dom_sf"/>
</dbReference>
<keyword evidence="7" id="KW-1185">Reference proteome</keyword>
<dbReference type="OrthoDB" id="3232645at2"/>
<keyword evidence="4" id="KW-0460">Magnesium</keyword>
<evidence type="ECO:0000256" key="4">
    <source>
        <dbReference type="ARBA" id="ARBA00022842"/>
    </source>
</evidence>
<dbReference type="GO" id="GO:0046872">
    <property type="term" value="F:metal ion binding"/>
    <property type="evidence" value="ECO:0007669"/>
    <property type="project" value="UniProtKB-KW"/>
</dbReference>
<keyword evidence="3" id="KW-0378">Hydrolase</keyword>
<organism evidence="6 7">
    <name type="scientific">Slackia equolifaciens</name>
    <dbReference type="NCBI Taxonomy" id="498718"/>
    <lineage>
        <taxon>Bacteria</taxon>
        <taxon>Bacillati</taxon>
        <taxon>Actinomycetota</taxon>
        <taxon>Coriobacteriia</taxon>
        <taxon>Eggerthellales</taxon>
        <taxon>Eggerthellaceae</taxon>
        <taxon>Slackia</taxon>
    </lineage>
</organism>
<evidence type="ECO:0000313" key="7">
    <source>
        <dbReference type="Proteomes" id="UP000269591"/>
    </source>
</evidence>
<proteinExistence type="predicted"/>
<comment type="caution">
    <text evidence="6">The sequence shown here is derived from an EMBL/GenBank/DDBJ whole genome shotgun (WGS) entry which is preliminary data.</text>
</comment>
<dbReference type="Pfam" id="PF13470">
    <property type="entry name" value="PIN_3"/>
    <property type="match status" value="1"/>
</dbReference>
<evidence type="ECO:0000259" key="5">
    <source>
        <dbReference type="Pfam" id="PF13470"/>
    </source>
</evidence>
<dbReference type="Proteomes" id="UP000269591">
    <property type="component" value="Unassembled WGS sequence"/>
</dbReference>
<keyword evidence="2" id="KW-0479">Metal-binding</keyword>
<keyword evidence="6" id="KW-0238">DNA-binding</keyword>
<name>A0A3N0B0T6_9ACTN</name>
<keyword evidence="1" id="KW-0540">Nuclease</keyword>
<evidence type="ECO:0000256" key="2">
    <source>
        <dbReference type="ARBA" id="ARBA00022723"/>
    </source>
</evidence>
<dbReference type="EMBL" id="QIBX01000006">
    <property type="protein sequence ID" value="RNL40444.1"/>
    <property type="molecule type" value="Genomic_DNA"/>
</dbReference>
<dbReference type="GO" id="GO:0004518">
    <property type="term" value="F:nuclease activity"/>
    <property type="evidence" value="ECO:0007669"/>
    <property type="project" value="UniProtKB-KW"/>
</dbReference>
<sequence length="148" mass="16970">MRVCFDTNVVIDIAGKTDWFLDSYASYDIALMRKFDTYITAASTTDIVYVLHRRGMSTKESNAQLPSLFFMFDVLDVTESDCRQAYENEMKDCEDALVAECCARNNVDIIVTRNKKDFAHSPVPALTPREFIEAYKPENVSYDMVDFV</sequence>
<dbReference type="InterPro" id="IPR002716">
    <property type="entry name" value="PIN_dom"/>
</dbReference>
<accession>A0A3N0B0T6</accession>
<dbReference type="RefSeq" id="WP_123208597.1">
    <property type="nucleotide sequence ID" value="NZ_JBHTHO010000005.1"/>
</dbReference>
<dbReference type="AlphaFoldDB" id="A0A3N0B0T6"/>
<reference evidence="7" key="1">
    <citation type="submission" date="2018-05" db="EMBL/GenBank/DDBJ databases">
        <title>Genome Sequencing of selected type strains of the family Eggerthellaceae.</title>
        <authorList>
            <person name="Danylec N."/>
            <person name="Stoll D.A."/>
            <person name="Doetsch A."/>
            <person name="Huch M."/>
        </authorList>
    </citation>
    <scope>NUCLEOTIDE SEQUENCE [LARGE SCALE GENOMIC DNA]</scope>
    <source>
        <strain evidence="7">DSM 24851</strain>
    </source>
</reference>
<dbReference type="SUPFAM" id="SSF88723">
    <property type="entry name" value="PIN domain-like"/>
    <property type="match status" value="1"/>
</dbReference>
<evidence type="ECO:0000256" key="3">
    <source>
        <dbReference type="ARBA" id="ARBA00022801"/>
    </source>
</evidence>
<dbReference type="GO" id="GO:0003677">
    <property type="term" value="F:DNA binding"/>
    <property type="evidence" value="ECO:0007669"/>
    <property type="project" value="UniProtKB-KW"/>
</dbReference>
<dbReference type="Gene3D" id="3.40.50.1010">
    <property type="entry name" value="5'-nuclease"/>
    <property type="match status" value="1"/>
</dbReference>
<evidence type="ECO:0000256" key="1">
    <source>
        <dbReference type="ARBA" id="ARBA00022722"/>
    </source>
</evidence>
<feature type="domain" description="PIN" evidence="5">
    <location>
        <begin position="2"/>
        <end position="116"/>
    </location>
</feature>